<dbReference type="AlphaFoldDB" id="A0A7T0KHK4"/>
<evidence type="ECO:0000313" key="5">
    <source>
        <dbReference type="EMBL" id="QPK79833.1"/>
    </source>
</evidence>
<dbReference type="Proteomes" id="UP000594681">
    <property type="component" value="Chromosome"/>
</dbReference>
<dbReference type="CDD" id="cd06558">
    <property type="entry name" value="crotonase-like"/>
    <property type="match status" value="1"/>
</dbReference>
<dbReference type="GO" id="GO:0006574">
    <property type="term" value="P:L-valine catabolic process"/>
    <property type="evidence" value="ECO:0007669"/>
    <property type="project" value="TreeGrafter"/>
</dbReference>
<dbReference type="EMBL" id="CP064954">
    <property type="protein sequence ID" value="QPK79833.1"/>
    <property type="molecule type" value="Genomic_DNA"/>
</dbReference>
<sequence length="345" mass="36951">MTENSLVLAEVRGRVGILTLNRPKALNALNLEMIRQLHSQLRAWAEDPAVELVILRGAGERGLCAGGDIATLYQDALDGGTAGATFWKEEYELDHYISVYPKPYVAIMNGIVLGGGIGVSAHASHRVVTDDSRIGMPEVGIGYSPDAGGSYLLAAVPDRLGRHLAYTAAHVGAAEAIDTGFADYYVPQDQLDGLVEYLAGTGEAGGIGKFSADCGPAFGADRAEMVDIYAAATVGETLQRLEASESEWAAKAAKAIRRHSPLGLAVTQYALDNPPATLAQGLEREFWMSLNMQRHPEFAEGIRAQIIDKDRNPQWSYASVDTVPAEVVEAIFAPLDGFEPPHFAD</sequence>
<feature type="domain" description="Enoyl-CoA hydratase/isomerase" evidence="4">
    <location>
        <begin position="15"/>
        <end position="332"/>
    </location>
</feature>
<dbReference type="GO" id="GO:0005829">
    <property type="term" value="C:cytosol"/>
    <property type="evidence" value="ECO:0007669"/>
    <property type="project" value="TreeGrafter"/>
</dbReference>
<dbReference type="Gene3D" id="3.90.226.10">
    <property type="entry name" value="2-enoyl-CoA Hydratase, Chain A, domain 1"/>
    <property type="match status" value="1"/>
</dbReference>
<name>A0A7T0KHK4_9CORY</name>
<dbReference type="RefSeq" id="WP_165007803.1">
    <property type="nucleotide sequence ID" value="NZ_CP064954.1"/>
</dbReference>
<evidence type="ECO:0000313" key="6">
    <source>
        <dbReference type="Proteomes" id="UP000594681"/>
    </source>
</evidence>
<dbReference type="NCBIfam" id="NF004127">
    <property type="entry name" value="PRK05617.1"/>
    <property type="match status" value="1"/>
</dbReference>
<evidence type="ECO:0000256" key="2">
    <source>
        <dbReference type="ARBA" id="ARBA00011915"/>
    </source>
</evidence>
<reference evidence="5 6" key="1">
    <citation type="submission" date="2020-11" db="EMBL/GenBank/DDBJ databases">
        <title>Corynebacterium sp. ZJ-599.</title>
        <authorList>
            <person name="Zhou J."/>
        </authorList>
    </citation>
    <scope>NUCLEOTIDE SEQUENCE [LARGE SCALE GENOMIC DNA]</scope>
    <source>
        <strain evidence="5 6">ZJ-599</strain>
    </source>
</reference>
<dbReference type="PANTHER" id="PTHR43176">
    <property type="entry name" value="3-HYDROXYISOBUTYRYL-COA HYDROLASE-RELATED"/>
    <property type="match status" value="1"/>
</dbReference>
<dbReference type="GO" id="GO:0003860">
    <property type="term" value="F:3-hydroxyisobutyryl-CoA hydrolase activity"/>
    <property type="evidence" value="ECO:0007669"/>
    <property type="project" value="UniProtKB-EC"/>
</dbReference>
<evidence type="ECO:0000256" key="1">
    <source>
        <dbReference type="ARBA" id="ARBA00001709"/>
    </source>
</evidence>
<dbReference type="InterPro" id="IPR045004">
    <property type="entry name" value="ECH_dom"/>
</dbReference>
<organism evidence="5 6">
    <name type="scientific">Corynebacterium lizhenjunii</name>
    <dbReference type="NCBI Taxonomy" id="2709394"/>
    <lineage>
        <taxon>Bacteria</taxon>
        <taxon>Bacillati</taxon>
        <taxon>Actinomycetota</taxon>
        <taxon>Actinomycetes</taxon>
        <taxon>Mycobacteriales</taxon>
        <taxon>Corynebacteriaceae</taxon>
        <taxon>Corynebacterium</taxon>
    </lineage>
</organism>
<keyword evidence="3" id="KW-0378">Hydrolase</keyword>
<dbReference type="GO" id="GO:0016853">
    <property type="term" value="F:isomerase activity"/>
    <property type="evidence" value="ECO:0007669"/>
    <property type="project" value="UniProtKB-KW"/>
</dbReference>
<dbReference type="Pfam" id="PF16113">
    <property type="entry name" value="ECH_2"/>
    <property type="match status" value="1"/>
</dbReference>
<evidence type="ECO:0000256" key="3">
    <source>
        <dbReference type="ARBA" id="ARBA00022801"/>
    </source>
</evidence>
<dbReference type="KEGG" id="cliz:G7Y31_03815"/>
<accession>A0A7T0KHK4</accession>
<comment type="catalytic activity">
    <reaction evidence="1">
        <text>3-hydroxy-2-methylpropanoyl-CoA + H2O = 3-hydroxy-2-methylpropanoate + CoA + H(+)</text>
        <dbReference type="Rhea" id="RHEA:20888"/>
        <dbReference type="ChEBI" id="CHEBI:11805"/>
        <dbReference type="ChEBI" id="CHEBI:15377"/>
        <dbReference type="ChEBI" id="CHEBI:15378"/>
        <dbReference type="ChEBI" id="CHEBI:57287"/>
        <dbReference type="ChEBI" id="CHEBI:57340"/>
        <dbReference type="EC" id="3.1.2.4"/>
    </reaction>
</comment>
<keyword evidence="5" id="KW-0413">Isomerase</keyword>
<dbReference type="PANTHER" id="PTHR43176:SF3">
    <property type="entry name" value="3-HYDROXYISOBUTYRYL-COA HYDROLASE, MITOCHONDRIAL"/>
    <property type="match status" value="1"/>
</dbReference>
<dbReference type="SUPFAM" id="SSF52096">
    <property type="entry name" value="ClpP/crotonase"/>
    <property type="match status" value="1"/>
</dbReference>
<keyword evidence="6" id="KW-1185">Reference proteome</keyword>
<proteinExistence type="predicted"/>
<evidence type="ECO:0000259" key="4">
    <source>
        <dbReference type="Pfam" id="PF16113"/>
    </source>
</evidence>
<gene>
    <name evidence="5" type="ORF">G7Y31_03815</name>
</gene>
<protein>
    <recommendedName>
        <fullName evidence="2">3-hydroxyisobutyryl-CoA hydrolase</fullName>
        <ecNumber evidence="2">3.1.2.4</ecNumber>
    </recommendedName>
</protein>
<dbReference type="InterPro" id="IPR029045">
    <property type="entry name" value="ClpP/crotonase-like_dom_sf"/>
</dbReference>
<dbReference type="EC" id="3.1.2.4" evidence="2"/>
<dbReference type="InterPro" id="IPR032259">
    <property type="entry name" value="HIBYL-CoA-H"/>
</dbReference>